<organism evidence="1 2">
    <name type="scientific">Bacillus cereus</name>
    <dbReference type="NCBI Taxonomy" id="1396"/>
    <lineage>
        <taxon>Bacteria</taxon>
        <taxon>Bacillati</taxon>
        <taxon>Bacillota</taxon>
        <taxon>Bacilli</taxon>
        <taxon>Bacillales</taxon>
        <taxon>Bacillaceae</taxon>
        <taxon>Bacillus</taxon>
        <taxon>Bacillus cereus group</taxon>
    </lineage>
</organism>
<evidence type="ECO:0000313" key="2">
    <source>
        <dbReference type="Proteomes" id="UP000225766"/>
    </source>
</evidence>
<reference evidence="1 2" key="1">
    <citation type="submission" date="2017-09" db="EMBL/GenBank/DDBJ databases">
        <title>Large-scale bioinformatics analysis of Bacillus genomes uncovers conserved roles of natural products in bacterial physiology.</title>
        <authorList>
            <consortium name="Agbiome Team Llc"/>
            <person name="Bleich R.M."/>
            <person name="Grubbs K.J."/>
            <person name="Santa Maria K.C."/>
            <person name="Allen S.E."/>
            <person name="Farag S."/>
            <person name="Shank E.A."/>
            <person name="Bowers A."/>
        </authorList>
    </citation>
    <scope>NUCLEOTIDE SEQUENCE [LARGE SCALE GENOMIC DNA]</scope>
    <source>
        <strain evidence="1 2">AFS040105</strain>
    </source>
</reference>
<gene>
    <name evidence="1" type="ORF">COD19_29135</name>
</gene>
<evidence type="ECO:0000313" key="1">
    <source>
        <dbReference type="EMBL" id="PGT95498.1"/>
    </source>
</evidence>
<sequence>MTYKRCRTVNTKLTDLINLTNLCYLKTYELKALDCLRKATSAFLIDKHAVNF</sequence>
<accession>A0A2C0YC28</accession>
<dbReference type="EMBL" id="NUMG01000074">
    <property type="protein sequence ID" value="PGT95498.1"/>
    <property type="molecule type" value="Genomic_DNA"/>
</dbReference>
<proteinExistence type="predicted"/>
<dbReference type="Proteomes" id="UP000225766">
    <property type="component" value="Unassembled WGS sequence"/>
</dbReference>
<dbReference type="AlphaFoldDB" id="A0A2C0YC28"/>
<name>A0A2C0YC28_BACCE</name>
<protein>
    <submittedName>
        <fullName evidence="1">Uncharacterized protein</fullName>
    </submittedName>
</protein>
<comment type="caution">
    <text evidence="1">The sequence shown here is derived from an EMBL/GenBank/DDBJ whole genome shotgun (WGS) entry which is preliminary data.</text>
</comment>